<dbReference type="InterPro" id="IPR049900">
    <property type="entry name" value="PKS_mFAS_DH"/>
</dbReference>
<dbReference type="InterPro" id="IPR030918">
    <property type="entry name" value="PT_fungal_PKS"/>
</dbReference>
<reference evidence="10" key="1">
    <citation type="journal article" date="2020" name="Stud. Mycol.">
        <title>101 Dothideomycetes genomes: a test case for predicting lifestyles and emergence of pathogens.</title>
        <authorList>
            <person name="Haridas S."/>
            <person name="Albert R."/>
            <person name="Binder M."/>
            <person name="Bloem J."/>
            <person name="Labutti K."/>
            <person name="Salamov A."/>
            <person name="Andreopoulos B."/>
            <person name="Baker S."/>
            <person name="Barry K."/>
            <person name="Bills G."/>
            <person name="Bluhm B."/>
            <person name="Cannon C."/>
            <person name="Castanera R."/>
            <person name="Culley D."/>
            <person name="Daum C."/>
            <person name="Ezra D."/>
            <person name="Gonzalez J."/>
            <person name="Henrissat B."/>
            <person name="Kuo A."/>
            <person name="Liang C."/>
            <person name="Lipzen A."/>
            <person name="Lutzoni F."/>
            <person name="Magnuson J."/>
            <person name="Mondo S."/>
            <person name="Nolan M."/>
            <person name="Ohm R."/>
            <person name="Pangilinan J."/>
            <person name="Park H.-J."/>
            <person name="Ramirez L."/>
            <person name="Alfaro M."/>
            <person name="Sun H."/>
            <person name="Tritt A."/>
            <person name="Yoshinaga Y."/>
            <person name="Zwiers L.-H."/>
            <person name="Turgeon B."/>
            <person name="Goodwin S."/>
            <person name="Spatafora J."/>
            <person name="Crous P."/>
            <person name="Grigoriev I."/>
        </authorList>
    </citation>
    <scope>NUCLEOTIDE SEQUENCE</scope>
    <source>
        <strain evidence="10">CBS 675.92</strain>
    </source>
</reference>
<accession>A0A6A5TYX2</accession>
<evidence type="ECO:0000259" key="8">
    <source>
        <dbReference type="PROSITE" id="PS52004"/>
    </source>
</evidence>
<dbReference type="FunFam" id="3.40.366.10:FF:000002">
    <property type="entry name" value="Probable polyketide synthase 2"/>
    <property type="match status" value="1"/>
</dbReference>
<keyword evidence="1" id="KW-0596">Phosphopantetheine</keyword>
<dbReference type="InterPro" id="IPR016039">
    <property type="entry name" value="Thiolase-like"/>
</dbReference>
<dbReference type="InterPro" id="IPR014031">
    <property type="entry name" value="Ketoacyl_synth_C"/>
</dbReference>
<dbReference type="Pfam" id="PF02801">
    <property type="entry name" value="Ketoacyl-synt_C"/>
    <property type="match status" value="1"/>
</dbReference>
<comment type="function">
    <text evidence="5">Non-reducing polyketide synthase; part of a gene cluster that mediates the biosynthesis of a yet unidentified natural product.</text>
</comment>
<gene>
    <name evidence="10" type="ORF">CC80DRAFT_524680</name>
</gene>
<dbReference type="FunFam" id="1.10.1200.10:FF:000011">
    <property type="entry name" value="Sterigmatocystin biosynthesis polyketide synthase"/>
    <property type="match status" value="1"/>
</dbReference>
<dbReference type="Proteomes" id="UP000800035">
    <property type="component" value="Unassembled WGS sequence"/>
</dbReference>
<dbReference type="EMBL" id="ML976988">
    <property type="protein sequence ID" value="KAF1957831.1"/>
    <property type="molecule type" value="Genomic_DNA"/>
</dbReference>
<dbReference type="GO" id="GO:0006633">
    <property type="term" value="P:fatty acid biosynthetic process"/>
    <property type="evidence" value="ECO:0007669"/>
    <property type="project" value="InterPro"/>
</dbReference>
<keyword evidence="11" id="KW-1185">Reference proteome</keyword>
<dbReference type="InterPro" id="IPR050091">
    <property type="entry name" value="PKS_NRPS_Biosynth_Enz"/>
</dbReference>
<dbReference type="InterPro" id="IPR042104">
    <property type="entry name" value="PKS_dehydratase_sf"/>
</dbReference>
<dbReference type="CDD" id="cd00833">
    <property type="entry name" value="PKS"/>
    <property type="match status" value="1"/>
</dbReference>
<feature type="region of interest" description="N-terminal hotdog fold" evidence="6">
    <location>
        <begin position="1325"/>
        <end position="1460"/>
    </location>
</feature>
<evidence type="ECO:0000259" key="7">
    <source>
        <dbReference type="PROSITE" id="PS50075"/>
    </source>
</evidence>
<evidence type="ECO:0000256" key="2">
    <source>
        <dbReference type="ARBA" id="ARBA00022553"/>
    </source>
</evidence>
<dbReference type="FunFam" id="3.10.129.110:FF:000001">
    <property type="entry name" value="Sterigmatocystin biosynthesis polyketide synthase"/>
    <property type="match status" value="1"/>
</dbReference>
<dbReference type="InterPro" id="IPR001227">
    <property type="entry name" value="Ac_transferase_dom_sf"/>
</dbReference>
<evidence type="ECO:0000313" key="10">
    <source>
        <dbReference type="EMBL" id="KAF1957831.1"/>
    </source>
</evidence>
<feature type="domain" description="Carrier" evidence="7">
    <location>
        <begin position="1711"/>
        <end position="1788"/>
    </location>
</feature>
<dbReference type="InterPro" id="IPR020841">
    <property type="entry name" value="PKS_Beta-ketoAc_synthase_dom"/>
</dbReference>
<keyword evidence="4" id="KW-0511">Multifunctional enzyme</keyword>
<name>A0A6A5TYX2_9PLEO</name>
<dbReference type="InterPro" id="IPR036736">
    <property type="entry name" value="ACP-like_sf"/>
</dbReference>
<feature type="region of interest" description="C-terminal hotdog fold" evidence="6">
    <location>
        <begin position="1488"/>
        <end position="1635"/>
    </location>
</feature>
<evidence type="ECO:0000256" key="1">
    <source>
        <dbReference type="ARBA" id="ARBA00022450"/>
    </source>
</evidence>
<dbReference type="NCBIfam" id="TIGR04532">
    <property type="entry name" value="PT_fungal_PKS"/>
    <property type="match status" value="1"/>
</dbReference>
<feature type="domain" description="Ketosynthase family 3 (KS3)" evidence="8">
    <location>
        <begin position="403"/>
        <end position="837"/>
    </location>
</feature>
<feature type="active site" description="Proton acceptor; for dehydratase activity" evidence="6">
    <location>
        <position position="1357"/>
    </location>
</feature>
<dbReference type="InterPro" id="IPR018201">
    <property type="entry name" value="Ketoacyl_synth_AS"/>
</dbReference>
<dbReference type="GO" id="GO:0031177">
    <property type="term" value="F:phosphopantetheine binding"/>
    <property type="evidence" value="ECO:0007669"/>
    <property type="project" value="InterPro"/>
</dbReference>
<dbReference type="SUPFAM" id="SSF53901">
    <property type="entry name" value="Thiolase-like"/>
    <property type="match status" value="1"/>
</dbReference>
<proteinExistence type="predicted"/>
<dbReference type="Gene3D" id="1.10.1200.10">
    <property type="entry name" value="ACP-like"/>
    <property type="match status" value="1"/>
</dbReference>
<dbReference type="SMART" id="SM00823">
    <property type="entry name" value="PKS_PP"/>
    <property type="match status" value="1"/>
</dbReference>
<dbReference type="Pfam" id="PF00550">
    <property type="entry name" value="PP-binding"/>
    <property type="match status" value="1"/>
</dbReference>
<dbReference type="FunFam" id="3.40.366.10:FF:000017">
    <property type="entry name" value="Non-reducing polyketide synthase aptA"/>
    <property type="match status" value="1"/>
</dbReference>
<evidence type="ECO:0000259" key="9">
    <source>
        <dbReference type="PROSITE" id="PS52019"/>
    </source>
</evidence>
<dbReference type="GO" id="GO:0044550">
    <property type="term" value="P:secondary metabolite biosynthetic process"/>
    <property type="evidence" value="ECO:0007669"/>
    <property type="project" value="UniProtKB-ARBA"/>
</dbReference>
<organism evidence="10 11">
    <name type="scientific">Byssothecium circinans</name>
    <dbReference type="NCBI Taxonomy" id="147558"/>
    <lineage>
        <taxon>Eukaryota</taxon>
        <taxon>Fungi</taxon>
        <taxon>Dikarya</taxon>
        <taxon>Ascomycota</taxon>
        <taxon>Pezizomycotina</taxon>
        <taxon>Dothideomycetes</taxon>
        <taxon>Pleosporomycetidae</taxon>
        <taxon>Pleosporales</taxon>
        <taxon>Massarineae</taxon>
        <taxon>Massarinaceae</taxon>
        <taxon>Byssothecium</taxon>
    </lineage>
</organism>
<dbReference type="Pfam" id="PF00109">
    <property type="entry name" value="ketoacyl-synt"/>
    <property type="match status" value="1"/>
</dbReference>
<dbReference type="GO" id="GO:0004315">
    <property type="term" value="F:3-oxoacyl-[acyl-carrier-protein] synthase activity"/>
    <property type="evidence" value="ECO:0007669"/>
    <property type="project" value="InterPro"/>
</dbReference>
<evidence type="ECO:0000256" key="5">
    <source>
        <dbReference type="ARBA" id="ARBA00055753"/>
    </source>
</evidence>
<dbReference type="SUPFAM" id="SSF55048">
    <property type="entry name" value="Probable ACP-binding domain of malonyl-CoA ACP transacylase"/>
    <property type="match status" value="1"/>
</dbReference>
<evidence type="ECO:0000313" key="11">
    <source>
        <dbReference type="Proteomes" id="UP000800035"/>
    </source>
</evidence>
<keyword evidence="2" id="KW-0597">Phosphoprotein</keyword>
<evidence type="ECO:0000256" key="6">
    <source>
        <dbReference type="PROSITE-ProRule" id="PRU01363"/>
    </source>
</evidence>
<dbReference type="GO" id="GO:0004312">
    <property type="term" value="F:fatty acid synthase activity"/>
    <property type="evidence" value="ECO:0007669"/>
    <property type="project" value="TreeGrafter"/>
</dbReference>
<dbReference type="InterPro" id="IPR020806">
    <property type="entry name" value="PKS_PP-bd"/>
</dbReference>
<keyword evidence="3" id="KW-0808">Transferase</keyword>
<feature type="domain" description="PKS/mFAS DH" evidence="9">
    <location>
        <begin position="1325"/>
        <end position="1635"/>
    </location>
</feature>
<dbReference type="PROSITE" id="PS52004">
    <property type="entry name" value="KS3_2"/>
    <property type="match status" value="1"/>
</dbReference>
<sequence length="1789" mass="195974">MPTYTPATSSSSEDGARRMELIYFSNEFPREDLQDIFRRLHSHSKDRNHTILARFLQEATWAVKEEVRRLPTELRKLIPSFESILSWVEDTELREGLLCGAVDGVLLVVAQLATFIGYAEYTLKELYNFDNTSLAGLGIGLLASTAVSLSSTLADLPLAGADAVRLTFRLGIHVQSVSENLEARDLSDTPDTWAYVVHNVDPDAAQEELDAIRLREELPETGKIFISAVSRTSVTVSGPPARLKSLFNRVELFRTARFIPLPVFGGLCHAPHIYGDNDTKSIVHGSALNTPRKNARPVMPVYCTSTGLPFPASNAKELFECVVSELLTQTIFWDRVIENIVKRTKSAVASELTLHCFGNSIPLNDLNLALKGSLPQLQVTISNLMPWISQASPRDSAPRGTAQAKLAIVGMACRLPGGATNTEKFWEILEQGLDVSRRIPADRFDIDTHFDPTGKDLNKSMTEYGCFIDEPGLFDAPFFNMSPREVKVVDPQMRLALVTAYEALERSGYVGNRTAATRLERIGTWYGQAADDYREVNQGQEVSTYYIPGGCRAFGPGRINYFFKFAGPSYSVDTACSSGLAAIEVACQALWNGVVDTAVAGGVNVLTNPDGFAGLCNGHFLTKGHNACKTWDATADGYCRADAVGSLVLKRLEDAEADNDNILGVILGAGTNHSAEAVSITHPHAGHQAYLARQVLRQAGVDPLDVSFVELHGTGTQAGDHEEMKGIMEVYAPLTKRRSKDQPLHIGAVKSNVGHSESAAGTTALLKVLLMLQKNAIPPHVGIKTEINPKFPTDFDKRNLHIPFKMTPWPQVYGKKRIAAINNFGAAGGNTTLLLEEAPVWTITKVDPRQTHIIAVSAKTKISLAGNIERLIAHIDAHPDISLGDLSYTTTARRHHHSYRVAIVATDLDQLKKQLTSRLEKIDSMKPVGQSDPPQIAFTFTGQGASYKSMNLELYRDVSTFREHIQHLDSLARGQEFPSFIPALDGSHPKDYTHSPVVTQLALVCTEIALAKYWASLGIKPDVVMGHSLGEYAAMHVAGVVTASDTIFLVAKRAQMLQEKCQVGSHTMLAVRASLSQIAASSDSKPHTIACINGHSDTVLSGTKEQMDSIAVSLEGAGLRCIKLDVAFAFHSEQTDPILEDFESIARTGVVFQEPKLPVISPLLGKVVFDAKTLNARYVRRATREAVDFLSALDNAQKVGTINEDTVWVEMGPHPVCTGFIRSNVPNTPLALPSMRRGDDNWKTMAESMSALHLAGLSVGWNEFHRPFEGGLRLLDLPTYAWNDKNYWLQYNGDWCLKKGNTFYGVEKERVKPTVSSEISTTTVQQIIETNFNGSSGIVVMQSDLMQPEFLAATNGHRMNGCGVCTSSIHADICFTLGSYFYRKFFPKAKDVEMNIANLFVEKGLIAQSSNKTPQLIQVTVSTADINSGLVDVTWQNVHNDGTVQQPFATAQIIYGKASEWLSSWGPVAHLIESRIEALERLVAEGQANRFSRNMAYTLFASNLVEYAEKYRGMQSVVMHELEGFADVQLTTKEDGSWTVPPYFIDSVAHLAGFIMNCSDVVDTKSQYCVTPGWKSMRFAKPLVAGAKYRSYVKMIPTIEDPTVYFGDVYIMQRGTIVGIVGGIQFRRYPRILLSRFFSPPDKIAAIESKPKAPAPQATVSAPAPVKVHATSKASLPIPKSAVNPPATPAPAQPAQLLVVEASMPSIEAAAASRSVAARALILIAHETALELEDLVDEAQFADLGVDSLLSLVIAEKLRTELDVKVGGSLFLDYPTIGDLRRWLEEYYS</sequence>
<dbReference type="InterPro" id="IPR014043">
    <property type="entry name" value="Acyl_transferase_dom"/>
</dbReference>
<dbReference type="PROSITE" id="PS00606">
    <property type="entry name" value="KS3_1"/>
    <property type="match status" value="1"/>
</dbReference>
<dbReference type="InterPro" id="IPR014030">
    <property type="entry name" value="Ketoacyl_synth_N"/>
</dbReference>
<dbReference type="OrthoDB" id="329835at2759"/>
<dbReference type="SUPFAM" id="SSF52151">
    <property type="entry name" value="FabD/lysophospholipase-like"/>
    <property type="match status" value="1"/>
</dbReference>
<dbReference type="Gene3D" id="3.10.129.110">
    <property type="entry name" value="Polyketide synthase dehydratase"/>
    <property type="match status" value="1"/>
</dbReference>
<dbReference type="InterPro" id="IPR016036">
    <property type="entry name" value="Malonyl_transacylase_ACP-bd"/>
</dbReference>
<dbReference type="InterPro" id="IPR009081">
    <property type="entry name" value="PP-bd_ACP"/>
</dbReference>
<protein>
    <submittedName>
        <fullName evidence="10">Putative polyketide synthase</fullName>
    </submittedName>
</protein>
<dbReference type="InterPro" id="IPR016035">
    <property type="entry name" value="Acyl_Trfase/lysoPLipase"/>
</dbReference>
<dbReference type="Gene3D" id="3.40.47.10">
    <property type="match status" value="1"/>
</dbReference>
<dbReference type="SMART" id="SM00827">
    <property type="entry name" value="PKS_AT"/>
    <property type="match status" value="1"/>
</dbReference>
<evidence type="ECO:0000256" key="3">
    <source>
        <dbReference type="ARBA" id="ARBA00022679"/>
    </source>
</evidence>
<dbReference type="Gene3D" id="3.30.70.3290">
    <property type="match status" value="1"/>
</dbReference>
<dbReference type="PANTHER" id="PTHR43775:SF37">
    <property type="entry name" value="SI:DKEY-61P9.11"/>
    <property type="match status" value="1"/>
</dbReference>
<dbReference type="Pfam" id="PF16073">
    <property type="entry name" value="SAT"/>
    <property type="match status" value="1"/>
</dbReference>
<dbReference type="SMART" id="SM00825">
    <property type="entry name" value="PKS_KS"/>
    <property type="match status" value="1"/>
</dbReference>
<dbReference type="Gene3D" id="3.40.366.10">
    <property type="entry name" value="Malonyl-Coenzyme A Acyl Carrier Protein, domain 2"/>
    <property type="match status" value="2"/>
</dbReference>
<dbReference type="Pfam" id="PF22621">
    <property type="entry name" value="CurL-like_PKS_C"/>
    <property type="match status" value="1"/>
</dbReference>
<dbReference type="PROSITE" id="PS50075">
    <property type="entry name" value="CARRIER"/>
    <property type="match status" value="1"/>
</dbReference>
<dbReference type="InterPro" id="IPR032088">
    <property type="entry name" value="SAT"/>
</dbReference>
<dbReference type="SUPFAM" id="SSF47336">
    <property type="entry name" value="ACP-like"/>
    <property type="match status" value="1"/>
</dbReference>
<evidence type="ECO:0000256" key="4">
    <source>
        <dbReference type="ARBA" id="ARBA00023268"/>
    </source>
</evidence>
<dbReference type="Pfam" id="PF00698">
    <property type="entry name" value="Acyl_transf_1"/>
    <property type="match status" value="1"/>
</dbReference>
<feature type="active site" description="Proton donor; for dehydratase activity" evidence="6">
    <location>
        <position position="1546"/>
    </location>
</feature>
<dbReference type="PANTHER" id="PTHR43775">
    <property type="entry name" value="FATTY ACID SYNTHASE"/>
    <property type="match status" value="1"/>
</dbReference>
<dbReference type="PROSITE" id="PS52019">
    <property type="entry name" value="PKS_MFAS_DH"/>
    <property type="match status" value="1"/>
</dbReference>